<keyword evidence="5 8" id="KW-0472">Membrane</keyword>
<keyword evidence="3 8" id="KW-0812">Transmembrane</keyword>
<organism evidence="10 11">
    <name type="scientific">Lebetimonas natsushimae</name>
    <dbReference type="NCBI Taxonomy" id="1936991"/>
    <lineage>
        <taxon>Bacteria</taxon>
        <taxon>Pseudomonadati</taxon>
        <taxon>Campylobacterota</taxon>
        <taxon>Epsilonproteobacteria</taxon>
        <taxon>Nautiliales</taxon>
        <taxon>Nautiliaceae</taxon>
        <taxon>Lebetimonas</taxon>
    </lineage>
</organism>
<dbReference type="InterPro" id="IPR027304">
    <property type="entry name" value="Trigger_fact/SurA_dom_sf"/>
</dbReference>
<gene>
    <name evidence="10" type="ORF">LNAT_P0884</name>
</gene>
<evidence type="ECO:0000256" key="7">
    <source>
        <dbReference type="ARBA" id="ARBA00038408"/>
    </source>
</evidence>
<dbReference type="GO" id="GO:0005886">
    <property type="term" value="C:plasma membrane"/>
    <property type="evidence" value="ECO:0007669"/>
    <property type="project" value="UniProtKB-SubCell"/>
</dbReference>
<dbReference type="GO" id="GO:0003755">
    <property type="term" value="F:peptidyl-prolyl cis-trans isomerase activity"/>
    <property type="evidence" value="ECO:0007669"/>
    <property type="project" value="UniProtKB-EC"/>
</dbReference>
<keyword evidence="4 8" id="KW-1133">Transmembrane helix</keyword>
<proteinExistence type="inferred from homology"/>
<evidence type="ECO:0000313" key="11">
    <source>
        <dbReference type="Proteomes" id="UP000217944"/>
    </source>
</evidence>
<accession>A0A292YD08</accession>
<reference evidence="10 11" key="1">
    <citation type="journal article" date="2017" name="Syst. Appl. Microbiol.">
        <title>Lebetimonas natsushimae sp. nov., a novel strictly anaerobic, moderately thermophilic chemoautotroph isolated from a deep-sea hydrothermal vent polychaete nest in the Mid-Okinawa Trough.</title>
        <authorList>
            <person name="Nagata R."/>
            <person name="Takaki Y."/>
            <person name="Tame A."/>
            <person name="Nunoura T."/>
            <person name="Muto H."/>
            <person name="Mino S."/>
            <person name="Sawayama S."/>
            <person name="Takai K."/>
            <person name="Nakagawa S."/>
        </authorList>
    </citation>
    <scope>NUCLEOTIDE SEQUENCE [LARGE SCALE GENOMIC DNA]</scope>
    <source>
        <strain evidence="10 11">HS1857</strain>
    </source>
</reference>
<dbReference type="EMBL" id="BDME01000001">
    <property type="protein sequence ID" value="GAX87588.1"/>
    <property type="molecule type" value="Genomic_DNA"/>
</dbReference>
<dbReference type="Pfam" id="PF13145">
    <property type="entry name" value="Rotamase_2"/>
    <property type="match status" value="1"/>
</dbReference>
<dbReference type="InterPro" id="IPR000297">
    <property type="entry name" value="PPIase_PpiC"/>
</dbReference>
<comment type="similarity">
    <text evidence="7">Belongs to the PpiD chaperone family.</text>
</comment>
<comment type="subcellular location">
    <subcellularLocation>
        <location evidence="1">Cell membrane</location>
        <topology evidence="1">Single-pass type II membrane protein</topology>
    </subcellularLocation>
</comment>
<evidence type="ECO:0000256" key="8">
    <source>
        <dbReference type="SAM" id="Phobius"/>
    </source>
</evidence>
<feature type="transmembrane region" description="Helical" evidence="8">
    <location>
        <begin position="12"/>
        <end position="31"/>
    </location>
</feature>
<dbReference type="AlphaFoldDB" id="A0A292YD08"/>
<feature type="domain" description="PpiC" evidence="9">
    <location>
        <begin position="232"/>
        <end position="347"/>
    </location>
</feature>
<keyword evidence="2" id="KW-1003">Cell membrane</keyword>
<dbReference type="PANTHER" id="PTHR47529:SF1">
    <property type="entry name" value="PERIPLASMIC CHAPERONE PPID"/>
    <property type="match status" value="1"/>
</dbReference>
<protein>
    <submittedName>
        <fullName evidence="10">Peptidyl-prolyl cis-trans isomerase D</fullName>
        <ecNumber evidence="10">5.2.1.8</ecNumber>
    </submittedName>
</protein>
<dbReference type="PANTHER" id="PTHR47529">
    <property type="entry name" value="PEPTIDYL-PROLYL CIS-TRANS ISOMERASE D"/>
    <property type="match status" value="1"/>
</dbReference>
<evidence type="ECO:0000256" key="2">
    <source>
        <dbReference type="ARBA" id="ARBA00022475"/>
    </source>
</evidence>
<evidence type="ECO:0000259" key="9">
    <source>
        <dbReference type="Pfam" id="PF13145"/>
    </source>
</evidence>
<dbReference type="Proteomes" id="UP000217944">
    <property type="component" value="Unassembled WGS sequence"/>
</dbReference>
<evidence type="ECO:0000256" key="1">
    <source>
        <dbReference type="ARBA" id="ARBA00004401"/>
    </source>
</evidence>
<keyword evidence="10" id="KW-0413">Isomerase</keyword>
<keyword evidence="11" id="KW-1185">Reference proteome</keyword>
<evidence type="ECO:0000256" key="5">
    <source>
        <dbReference type="ARBA" id="ARBA00023136"/>
    </source>
</evidence>
<comment type="caution">
    <text evidence="10">The sequence shown here is derived from an EMBL/GenBank/DDBJ whole genome shotgun (WGS) entry which is preliminary data.</text>
</comment>
<evidence type="ECO:0000256" key="6">
    <source>
        <dbReference type="ARBA" id="ARBA00023186"/>
    </source>
</evidence>
<evidence type="ECO:0000256" key="4">
    <source>
        <dbReference type="ARBA" id="ARBA00022989"/>
    </source>
</evidence>
<name>A0A292YD08_9BACT</name>
<dbReference type="InterPro" id="IPR052029">
    <property type="entry name" value="PpiD_chaperone"/>
</dbReference>
<evidence type="ECO:0000256" key="3">
    <source>
        <dbReference type="ARBA" id="ARBA00022692"/>
    </source>
</evidence>
<dbReference type="Pfam" id="PF13624">
    <property type="entry name" value="SurA_N_3"/>
    <property type="match status" value="1"/>
</dbReference>
<evidence type="ECO:0000313" key="10">
    <source>
        <dbReference type="EMBL" id="GAX87588.1"/>
    </source>
</evidence>
<sequence length="479" mass="55203">MIEWMQTHRKWLVITIWVATIAFIGAGFVGWGQFNLASKSSTVAEINGNTEVSIQDVQEIYNNLFMDLNQKLGGKLDDATAEKLGLKQQAFKMAIEQGLLREYAKNLGLYVTDEEVAKAIIDTFKDTKTYKKYLQMNGLKAKEFEENLRKQLLVQKLTQALHLKPGKTETLSIASALYNADNISIRVINKNSVKVNINEDELKKFWEKNKDKYKSPEMYKIAIVKTPIKGVVTDKELKEYYENNKNEYKNENGEIIPFEKAVDKVKKDLLAKKSLRNAVLSYKKLKEGAKNYDLYTLPLNNNLIPSDKMQELINKGYLKPFIKDNFYISALLIEEIKPKPMPFQKARVYVLKDLLNIKTKDALINQAKYALKNFKGKNIGFVTKYDANKIKSLKPEEATEFLFNLFLSDKPKGFFLIPSQNPQKAVVYQITEQKLLDENKYKQNKAQIGILTENLLNSQAIDDLIKELMQKYHIKSYVK</sequence>
<dbReference type="OrthoDB" id="9788030at2"/>
<dbReference type="SUPFAM" id="SSF109998">
    <property type="entry name" value="Triger factor/SurA peptide-binding domain-like"/>
    <property type="match status" value="1"/>
</dbReference>
<keyword evidence="6" id="KW-0143">Chaperone</keyword>
<dbReference type="Gene3D" id="1.10.4030.10">
    <property type="entry name" value="Porin chaperone SurA, peptide-binding domain"/>
    <property type="match status" value="1"/>
</dbReference>
<dbReference type="EC" id="5.2.1.8" evidence="10"/>
<dbReference type="RefSeq" id="WP_096258729.1">
    <property type="nucleotide sequence ID" value="NZ_BDME01000001.1"/>
</dbReference>